<dbReference type="PANTHER" id="PTHR42760">
    <property type="entry name" value="SHORT-CHAIN DEHYDROGENASES/REDUCTASES FAMILY MEMBER"/>
    <property type="match status" value="1"/>
</dbReference>
<proteinExistence type="inferred from homology"/>
<keyword evidence="4" id="KW-0275">Fatty acid biosynthesis</keyword>
<comment type="pathway">
    <text evidence="1">Lipid metabolism; fatty acid biosynthesis.</text>
</comment>
<keyword evidence="4" id="KW-0443">Lipid metabolism</keyword>
<dbReference type="PANTHER" id="PTHR42760:SF133">
    <property type="entry name" value="3-OXOACYL-[ACYL-CARRIER-PROTEIN] REDUCTASE"/>
    <property type="match status" value="1"/>
</dbReference>
<dbReference type="GO" id="GO:1990204">
    <property type="term" value="C:oxidoreductase complex"/>
    <property type="evidence" value="ECO:0007669"/>
    <property type="project" value="Ensembl"/>
</dbReference>
<dbReference type="GO" id="GO:0051290">
    <property type="term" value="P:protein heterotetramerization"/>
    <property type="evidence" value="ECO:0007669"/>
    <property type="project" value="Ensembl"/>
</dbReference>
<keyword evidence="4" id="KW-0276">Fatty acid metabolism</keyword>
<dbReference type="InterPro" id="IPR002347">
    <property type="entry name" value="SDR_fam"/>
</dbReference>
<dbReference type="AlphaFoldDB" id="A0A8D0BA83"/>
<evidence type="ECO:0000256" key="4">
    <source>
        <dbReference type="ARBA" id="ARBA00023160"/>
    </source>
</evidence>
<dbReference type="GO" id="GO:0006633">
    <property type="term" value="P:fatty acid biosynthetic process"/>
    <property type="evidence" value="ECO:0007669"/>
    <property type="project" value="UniProtKB-KW"/>
</dbReference>
<evidence type="ECO:0000256" key="3">
    <source>
        <dbReference type="ARBA" id="ARBA00023002"/>
    </source>
</evidence>
<dbReference type="Gene3D" id="3.40.50.720">
    <property type="entry name" value="NAD(P)-binding Rossmann-like Domain"/>
    <property type="match status" value="1"/>
</dbReference>
<organism evidence="7 8">
    <name type="scientific">Salvator merianae</name>
    <name type="common">Argentine black and white tegu</name>
    <name type="synonym">Tupinambis merianae</name>
    <dbReference type="NCBI Taxonomy" id="96440"/>
    <lineage>
        <taxon>Eukaryota</taxon>
        <taxon>Metazoa</taxon>
        <taxon>Chordata</taxon>
        <taxon>Craniata</taxon>
        <taxon>Vertebrata</taxon>
        <taxon>Euteleostomi</taxon>
        <taxon>Lepidosauria</taxon>
        <taxon>Squamata</taxon>
        <taxon>Bifurcata</taxon>
        <taxon>Unidentata</taxon>
        <taxon>Episquamata</taxon>
        <taxon>Laterata</taxon>
        <taxon>Teiioidea</taxon>
        <taxon>Teiidae</taxon>
        <taxon>Salvator</taxon>
    </lineage>
</organism>
<dbReference type="SUPFAM" id="SSF51735">
    <property type="entry name" value="NAD(P)-binding Rossmann-fold domains"/>
    <property type="match status" value="1"/>
</dbReference>
<dbReference type="FunFam" id="3.40.50.720:FF:000173">
    <property type="entry name" value="3-oxoacyl-[acyl-carrier protein] reductase"/>
    <property type="match status" value="1"/>
</dbReference>
<dbReference type="GO" id="GO:0005759">
    <property type="term" value="C:mitochondrial matrix"/>
    <property type="evidence" value="ECO:0007669"/>
    <property type="project" value="Ensembl"/>
</dbReference>
<accession>A0A8D0BA83</accession>
<dbReference type="GO" id="GO:0051289">
    <property type="term" value="P:protein homotetramerization"/>
    <property type="evidence" value="ECO:0007669"/>
    <property type="project" value="Ensembl"/>
</dbReference>
<keyword evidence="4" id="KW-0444">Lipid biosynthesis</keyword>
<reference evidence="7" key="2">
    <citation type="submission" date="2025-09" db="UniProtKB">
        <authorList>
            <consortium name="Ensembl"/>
        </authorList>
    </citation>
    <scope>IDENTIFICATION</scope>
</reference>
<comment type="similarity">
    <text evidence="2">Belongs to the short-chain dehydrogenases/reductases (SDR) family.</text>
</comment>
<evidence type="ECO:0000256" key="6">
    <source>
        <dbReference type="ARBA" id="ARBA00041707"/>
    </source>
</evidence>
<dbReference type="GO" id="GO:0044598">
    <property type="term" value="P:doxorubicin metabolic process"/>
    <property type="evidence" value="ECO:0007669"/>
    <property type="project" value="Ensembl"/>
</dbReference>
<keyword evidence="3" id="KW-0560">Oxidoreductase</keyword>
<reference evidence="7" key="1">
    <citation type="submission" date="2025-08" db="UniProtKB">
        <authorList>
            <consortium name="Ensembl"/>
        </authorList>
    </citation>
    <scope>IDENTIFICATION</scope>
</reference>
<evidence type="ECO:0000256" key="1">
    <source>
        <dbReference type="ARBA" id="ARBA00005194"/>
    </source>
</evidence>
<dbReference type="GO" id="GO:0070402">
    <property type="term" value="F:NADPH binding"/>
    <property type="evidence" value="ECO:0007669"/>
    <property type="project" value="Ensembl"/>
</dbReference>
<dbReference type="GeneTree" id="ENSGT00940000157620"/>
<dbReference type="GO" id="GO:0004316">
    <property type="term" value="F:3-oxoacyl-[acyl-carrier-protein] reductase (NADPH) activity"/>
    <property type="evidence" value="ECO:0007669"/>
    <property type="project" value="Ensembl"/>
</dbReference>
<sequence length="258" mass="28028">MQRNPFAKYFPTDTAQEDRGNYQSQNISLCSLIQPYLKAKNFPAVASGNCSPRDKNVCQEGLIFRALEGGHLAFSCDVSKEEDIQNTFTEMEKSLGHINYLVNAAGINRDGLLLRTSADDMISQLHTNLLGTMLTCKAAVKSMIQQQGGAIVNVGSIVGLKGNSGQSIYSASKAGLVGFSRSLAKEVARRNIRVNMVAPGFIHTDMTEHLKEEQLKKAIPLGRFGKPEEVAKAVVFLLESPYVTGHVLVVDGGLQLLT</sequence>
<dbReference type="Ensembl" id="ENSSMRT00000006463.1">
    <property type="protein sequence ID" value="ENSSMRP00000005497.1"/>
    <property type="gene ID" value="ENSSMRG00000004473.1"/>
</dbReference>
<name>A0A8D0BA83_SALMN</name>
<dbReference type="InterPro" id="IPR020904">
    <property type="entry name" value="Sc_DH/Rdtase_CS"/>
</dbReference>
<dbReference type="Pfam" id="PF13561">
    <property type="entry name" value="adh_short_C2"/>
    <property type="match status" value="1"/>
</dbReference>
<dbReference type="PRINTS" id="PR00080">
    <property type="entry name" value="SDRFAMILY"/>
</dbReference>
<dbReference type="GO" id="GO:0044597">
    <property type="term" value="P:daunorubicin metabolic process"/>
    <property type="evidence" value="ECO:0007669"/>
    <property type="project" value="Ensembl"/>
</dbReference>
<evidence type="ECO:0000313" key="8">
    <source>
        <dbReference type="Proteomes" id="UP000694421"/>
    </source>
</evidence>
<evidence type="ECO:0000256" key="5">
    <source>
        <dbReference type="ARBA" id="ARBA00041580"/>
    </source>
</evidence>
<dbReference type="InterPro" id="IPR036291">
    <property type="entry name" value="NAD(P)-bd_dom_sf"/>
</dbReference>
<dbReference type="PROSITE" id="PS00061">
    <property type="entry name" value="ADH_SHORT"/>
    <property type="match status" value="1"/>
</dbReference>
<protein>
    <recommendedName>
        <fullName evidence="6">3-ketoacyl-[acyl-carrier-protein] reductase beta subunit</fullName>
    </recommendedName>
    <alternativeName>
        <fullName evidence="5">Quinone reductase CBR4</fullName>
    </alternativeName>
</protein>
<evidence type="ECO:0000256" key="2">
    <source>
        <dbReference type="ARBA" id="ARBA00006484"/>
    </source>
</evidence>
<dbReference type="GO" id="GO:0048038">
    <property type="term" value="F:quinone binding"/>
    <property type="evidence" value="ECO:0007669"/>
    <property type="project" value="Ensembl"/>
</dbReference>
<evidence type="ECO:0000313" key="7">
    <source>
        <dbReference type="Ensembl" id="ENSSMRP00000005497.1"/>
    </source>
</evidence>
<dbReference type="GO" id="GO:0008753">
    <property type="term" value="F:NADPH dehydrogenase (quinone) activity"/>
    <property type="evidence" value="ECO:0007669"/>
    <property type="project" value="Ensembl"/>
</dbReference>
<dbReference type="PRINTS" id="PR00081">
    <property type="entry name" value="GDHRDH"/>
</dbReference>
<dbReference type="Proteomes" id="UP000694421">
    <property type="component" value="Unplaced"/>
</dbReference>
<keyword evidence="8" id="KW-1185">Reference proteome</keyword>